<keyword evidence="6 15" id="KW-0479">Metal-binding</keyword>
<feature type="binding site" evidence="15">
    <location>
        <position position="447"/>
    </location>
    <ligand>
        <name>Zn(2+)</name>
        <dbReference type="ChEBI" id="CHEBI:29105"/>
    </ligand>
</feature>
<evidence type="ECO:0000256" key="6">
    <source>
        <dbReference type="ARBA" id="ARBA00022723"/>
    </source>
</evidence>
<evidence type="ECO:0000256" key="15">
    <source>
        <dbReference type="HAMAP-Rule" id="MF_01588"/>
    </source>
</evidence>
<dbReference type="SUPFAM" id="SSF47781">
    <property type="entry name" value="RuvA domain 2-like"/>
    <property type="match status" value="1"/>
</dbReference>
<dbReference type="Gene3D" id="3.30.470.30">
    <property type="entry name" value="DNA ligase/mRNA capping enzyme"/>
    <property type="match status" value="1"/>
</dbReference>
<feature type="binding site" evidence="15">
    <location>
        <position position="193"/>
    </location>
    <ligand>
        <name>NAD(+)</name>
        <dbReference type="ChEBI" id="CHEBI:57540"/>
    </ligand>
</feature>
<dbReference type="NCBIfam" id="TIGR00575">
    <property type="entry name" value="dnlj"/>
    <property type="match status" value="1"/>
</dbReference>
<dbReference type="SUPFAM" id="SSF52113">
    <property type="entry name" value="BRCT domain"/>
    <property type="match status" value="1"/>
</dbReference>
<dbReference type="HAMAP" id="MF_01588">
    <property type="entry name" value="DNA_ligase_A"/>
    <property type="match status" value="1"/>
</dbReference>
<gene>
    <name evidence="15" type="primary">ligA</name>
    <name evidence="17" type="ORF">A9Y76_08725</name>
</gene>
<keyword evidence="9 15" id="KW-0460">Magnesium</keyword>
<comment type="similarity">
    <text evidence="14 15">Belongs to the NAD-dependent DNA ligase family. LigA subfamily.</text>
</comment>
<dbReference type="GO" id="GO:0003677">
    <property type="term" value="F:DNA binding"/>
    <property type="evidence" value="ECO:0007669"/>
    <property type="project" value="InterPro"/>
</dbReference>
<dbReference type="Gene3D" id="2.40.50.140">
    <property type="entry name" value="Nucleic acid-binding proteins"/>
    <property type="match status" value="1"/>
</dbReference>
<dbReference type="GO" id="GO:0046872">
    <property type="term" value="F:metal ion binding"/>
    <property type="evidence" value="ECO:0007669"/>
    <property type="project" value="UniProtKB-KW"/>
</dbReference>
<feature type="binding site" evidence="15">
    <location>
        <position position="131"/>
    </location>
    <ligand>
        <name>NAD(+)</name>
        <dbReference type="ChEBI" id="CHEBI:57540"/>
    </ligand>
</feature>
<dbReference type="STRING" id="190721.ACS15_1957"/>
<dbReference type="InterPro" id="IPR001679">
    <property type="entry name" value="DNA_ligase"/>
</dbReference>
<dbReference type="Pfam" id="PF03119">
    <property type="entry name" value="DNA_ligase_ZBD"/>
    <property type="match status" value="1"/>
</dbReference>
<dbReference type="FunFam" id="1.10.287.610:FF:000002">
    <property type="entry name" value="DNA ligase"/>
    <property type="match status" value="1"/>
</dbReference>
<dbReference type="OrthoDB" id="9759736at2"/>
<evidence type="ECO:0000256" key="5">
    <source>
        <dbReference type="ARBA" id="ARBA00022705"/>
    </source>
</evidence>
<dbReference type="Pfam" id="PF00533">
    <property type="entry name" value="BRCT"/>
    <property type="match status" value="1"/>
</dbReference>
<dbReference type="Gene3D" id="6.20.10.30">
    <property type="match status" value="1"/>
</dbReference>
<dbReference type="Proteomes" id="UP000078572">
    <property type="component" value="Chromosome 1"/>
</dbReference>
<comment type="catalytic activity">
    <reaction evidence="13 15 16">
        <text>NAD(+) + (deoxyribonucleotide)n-3'-hydroxyl + 5'-phospho-(deoxyribonucleotide)m = (deoxyribonucleotide)n+m + AMP + beta-nicotinamide D-nucleotide.</text>
        <dbReference type="EC" id="6.5.1.2"/>
    </reaction>
</comment>
<feature type="binding site" evidence="15">
    <location>
        <position position="311"/>
    </location>
    <ligand>
        <name>NAD(+)</name>
        <dbReference type="ChEBI" id="CHEBI:57540"/>
    </ligand>
</feature>
<accession>A0A191ZWU6</accession>
<dbReference type="InterPro" id="IPR018239">
    <property type="entry name" value="DNA_ligase_AS"/>
</dbReference>
<dbReference type="Gene3D" id="1.10.287.610">
    <property type="entry name" value="Helix hairpin bin"/>
    <property type="match status" value="1"/>
</dbReference>
<dbReference type="InterPro" id="IPR013839">
    <property type="entry name" value="DNAligase_adenylation"/>
</dbReference>
<keyword evidence="4 15" id="KW-0436">Ligase</keyword>
<dbReference type="Pfam" id="PF03120">
    <property type="entry name" value="OB_DNA_ligase"/>
    <property type="match status" value="1"/>
</dbReference>
<keyword evidence="10 15" id="KW-0520">NAD</keyword>
<dbReference type="PANTHER" id="PTHR23389">
    <property type="entry name" value="CHROMOSOME TRANSMISSION FIDELITY FACTOR 18"/>
    <property type="match status" value="1"/>
</dbReference>
<dbReference type="GO" id="GO:0005829">
    <property type="term" value="C:cytosol"/>
    <property type="evidence" value="ECO:0007669"/>
    <property type="project" value="TreeGrafter"/>
</dbReference>
<evidence type="ECO:0000313" key="17">
    <source>
        <dbReference type="EMBL" id="ANJ72547.1"/>
    </source>
</evidence>
<keyword evidence="18" id="KW-1185">Reference proteome</keyword>
<dbReference type="InterPro" id="IPR010994">
    <property type="entry name" value="RuvA_2-like"/>
</dbReference>
<evidence type="ECO:0000256" key="4">
    <source>
        <dbReference type="ARBA" id="ARBA00022598"/>
    </source>
</evidence>
<evidence type="ECO:0000256" key="2">
    <source>
        <dbReference type="ARBA" id="ARBA00012722"/>
    </source>
</evidence>
<keyword evidence="5 15" id="KW-0235">DNA replication</keyword>
<keyword evidence="12 15" id="KW-0464">Manganese</keyword>
<dbReference type="GO" id="GO:0006281">
    <property type="term" value="P:DNA repair"/>
    <property type="evidence" value="ECO:0007669"/>
    <property type="project" value="UniProtKB-KW"/>
</dbReference>
<evidence type="ECO:0000313" key="18">
    <source>
        <dbReference type="Proteomes" id="UP000078572"/>
    </source>
</evidence>
<comment type="function">
    <text evidence="1 15">DNA ligase that catalyzes the formation of phosphodiester linkages between 5'-phosphoryl and 3'-hydroxyl groups in double-stranded DNA using NAD as a coenzyme and as the energy source for the reaction. It is essential for DNA replication and repair of damaged DNA.</text>
</comment>
<evidence type="ECO:0000256" key="3">
    <source>
        <dbReference type="ARBA" id="ARBA00013308"/>
    </source>
</evidence>
<dbReference type="EC" id="6.5.1.2" evidence="2 15"/>
<dbReference type="SUPFAM" id="SSF56091">
    <property type="entry name" value="DNA ligase/mRNA capping enzyme, catalytic domain"/>
    <property type="match status" value="1"/>
</dbReference>
<dbReference type="InterPro" id="IPR004149">
    <property type="entry name" value="Znf_DNAligase_C4"/>
</dbReference>
<dbReference type="CDD" id="cd00114">
    <property type="entry name" value="LIGANc"/>
    <property type="match status" value="1"/>
</dbReference>
<dbReference type="AlphaFoldDB" id="A0A191ZWU6"/>
<evidence type="ECO:0000256" key="11">
    <source>
        <dbReference type="ARBA" id="ARBA00023204"/>
    </source>
</evidence>
<dbReference type="SMART" id="SM00278">
    <property type="entry name" value="HhH1"/>
    <property type="match status" value="3"/>
</dbReference>
<dbReference type="EMBL" id="CP016022">
    <property type="protein sequence ID" value="ANJ72547.1"/>
    <property type="molecule type" value="Genomic_DNA"/>
</dbReference>
<dbReference type="PROSITE" id="PS01056">
    <property type="entry name" value="DNA_LIGASE_N2"/>
    <property type="match status" value="1"/>
</dbReference>
<evidence type="ECO:0000256" key="9">
    <source>
        <dbReference type="ARBA" id="ARBA00022842"/>
    </source>
</evidence>
<evidence type="ECO:0000256" key="8">
    <source>
        <dbReference type="ARBA" id="ARBA00022833"/>
    </source>
</evidence>
<dbReference type="SMART" id="SM00292">
    <property type="entry name" value="BRCT"/>
    <property type="match status" value="1"/>
</dbReference>
<feature type="binding site" evidence="15">
    <location>
        <begin position="45"/>
        <end position="49"/>
    </location>
    <ligand>
        <name>NAD(+)</name>
        <dbReference type="ChEBI" id="CHEBI:57540"/>
    </ligand>
</feature>
<evidence type="ECO:0000256" key="1">
    <source>
        <dbReference type="ARBA" id="ARBA00004067"/>
    </source>
</evidence>
<dbReference type="SMART" id="SM00532">
    <property type="entry name" value="LIGANc"/>
    <property type="match status" value="1"/>
</dbReference>
<dbReference type="InterPro" id="IPR004150">
    <property type="entry name" value="NAD_DNA_ligase_OB"/>
</dbReference>
<dbReference type="InterPro" id="IPR012340">
    <property type="entry name" value="NA-bd_OB-fold"/>
</dbReference>
<keyword evidence="8 15" id="KW-0862">Zinc</keyword>
<feature type="binding site" evidence="15">
    <location>
        <position position="444"/>
    </location>
    <ligand>
        <name>Zn(2+)</name>
        <dbReference type="ChEBI" id="CHEBI:29105"/>
    </ligand>
</feature>
<reference evidence="18" key="1">
    <citation type="submission" date="2016-06" db="EMBL/GenBank/DDBJ databases">
        <authorList>
            <person name="Xu Y."/>
            <person name="Nagy A."/>
            <person name="Yan X."/>
            <person name="Kim S.W."/>
            <person name="Haley B."/>
            <person name="Liu N.T."/>
            <person name="Nou X."/>
        </authorList>
    </citation>
    <scope>NUCLEOTIDE SEQUENCE [LARGE SCALE GENOMIC DNA]</scope>
    <source>
        <strain evidence="18">ATCC 49129</strain>
    </source>
</reference>
<evidence type="ECO:0000256" key="12">
    <source>
        <dbReference type="ARBA" id="ARBA00023211"/>
    </source>
</evidence>
<dbReference type="RefSeq" id="WP_064803576.1">
    <property type="nucleotide sequence ID" value="NZ_CP016022.1"/>
</dbReference>
<dbReference type="FunFam" id="2.40.50.140:FF:000012">
    <property type="entry name" value="DNA ligase"/>
    <property type="match status" value="1"/>
</dbReference>
<dbReference type="FunFam" id="3.40.50.10190:FF:000054">
    <property type="entry name" value="DNA ligase"/>
    <property type="match status" value="1"/>
</dbReference>
<evidence type="ECO:0000256" key="7">
    <source>
        <dbReference type="ARBA" id="ARBA00022763"/>
    </source>
</evidence>
<dbReference type="FunFam" id="3.30.470.30:FF:000001">
    <property type="entry name" value="DNA ligase"/>
    <property type="match status" value="1"/>
</dbReference>
<dbReference type="SUPFAM" id="SSF50249">
    <property type="entry name" value="Nucleic acid-binding proteins"/>
    <property type="match status" value="1"/>
</dbReference>
<dbReference type="GO" id="GO:0003911">
    <property type="term" value="F:DNA ligase (NAD+) activity"/>
    <property type="evidence" value="ECO:0007669"/>
    <property type="project" value="UniProtKB-UniRule"/>
</dbReference>
<evidence type="ECO:0000256" key="10">
    <source>
        <dbReference type="ARBA" id="ARBA00023027"/>
    </source>
</evidence>
<dbReference type="Pfam" id="PF12826">
    <property type="entry name" value="HHH_2"/>
    <property type="match status" value="1"/>
</dbReference>
<dbReference type="PROSITE" id="PS01055">
    <property type="entry name" value="DNA_LIGASE_N1"/>
    <property type="match status" value="1"/>
</dbReference>
<dbReference type="FunFam" id="1.10.150.20:FF:000006">
    <property type="entry name" value="DNA ligase"/>
    <property type="match status" value="1"/>
</dbReference>
<dbReference type="Gene3D" id="1.10.150.20">
    <property type="entry name" value="5' to 3' exonuclease, C-terminal subdomain"/>
    <property type="match status" value="2"/>
</dbReference>
<sequence>MSKTAEPASRPSSKDRPETRAAWLRATLNRYAHEYYVLDQPSVPDAEYDRLYRELEALEAEYPELKTPDSPTLRVGGAILPEFAQVRHVIPMLSIRTETDTTANGARAFDASVRRELGLDETDPPVEYAAELKFDGLAISLRYERGFLVQAATRGDGTTGEDVTQNIRTIRQIPLGLTPVDGSVPEVLEVRGEVYMRRDDFEKLNARQRERGDKTFVNPRNTAAGAVRQLDPKMAAERPLSFFAYGLGEVVGWGGLPKTHSSMLDALQVFGFPVSKERAAVKGGEGLVEFHAAIGAKRDSLPFDIDGVVYKVNDLALQRELGFRTREPRWAVAHKYPAQEALTTVESIDVQVGRTGAITPVARLVPVFVGGVTVTNATLHNEDEVRRKDVRVGDTVIVRRAGDVIPEVVSVVLDRRPMDDVPGSDLFNPQQQPKYPPFELPKTCPVCGSHVVREVGEAVARCSGGLFCSAQRKEAIRHFAGRRMMDIEGLGERYIDNLVELDYVHGIADLYKLKLEDLLEMKRRADERDGVTPETVAAGKIATKWAENLLEGIQASKTPPLARFLFALGIRHVGESTAKTLADWLGSLAMIRRAPAPLLLALPDVGATVAEAIADFFAEPKNQQALDALLEAGVTPQGEHAPSAKLREKLEPAELYATLGVPKLTATRAKQLAVAAPTLAQLAAVETGQLAGLPADVSASLLEWLGAHDHRAQLVQLDALRNELLAAMPVEAAQEGVLAGKTVVLTGTLPNLTRDDAKAMLEAAGAKVSGSVSKKTDYVIAGEEAGSKLAKAEELGVKVLDEAGMLALLQK</sequence>
<feature type="binding site" evidence="15">
    <location>
        <position position="335"/>
    </location>
    <ligand>
        <name>NAD(+)</name>
        <dbReference type="ChEBI" id="CHEBI:57540"/>
    </ligand>
</feature>
<dbReference type="InterPro" id="IPR041663">
    <property type="entry name" value="DisA/LigA_HHH"/>
</dbReference>
<comment type="cofactor">
    <cofactor evidence="15">
        <name>Mg(2+)</name>
        <dbReference type="ChEBI" id="CHEBI:18420"/>
    </cofactor>
    <cofactor evidence="15">
        <name>Mn(2+)</name>
        <dbReference type="ChEBI" id="CHEBI:29035"/>
    </cofactor>
</comment>
<dbReference type="NCBIfam" id="NF005932">
    <property type="entry name" value="PRK07956.1"/>
    <property type="match status" value="1"/>
</dbReference>
<feature type="binding site" evidence="15">
    <location>
        <position position="154"/>
    </location>
    <ligand>
        <name>NAD(+)</name>
        <dbReference type="ChEBI" id="CHEBI:57540"/>
    </ligand>
</feature>
<feature type="active site" description="N6-AMP-lysine intermediate" evidence="15">
    <location>
        <position position="133"/>
    </location>
</feature>
<dbReference type="PROSITE" id="PS50172">
    <property type="entry name" value="BRCT"/>
    <property type="match status" value="1"/>
</dbReference>
<dbReference type="Pfam" id="PF01653">
    <property type="entry name" value="DNA_ligase_aden"/>
    <property type="match status" value="1"/>
</dbReference>
<dbReference type="InterPro" id="IPR036420">
    <property type="entry name" value="BRCT_dom_sf"/>
</dbReference>
<feature type="binding site" evidence="15">
    <location>
        <position position="468"/>
    </location>
    <ligand>
        <name>Zn(2+)</name>
        <dbReference type="ChEBI" id="CHEBI:29105"/>
    </ligand>
</feature>
<keyword evidence="11 15" id="KW-0234">DNA repair</keyword>
<dbReference type="Gene3D" id="3.40.50.10190">
    <property type="entry name" value="BRCT domain"/>
    <property type="match status" value="1"/>
</dbReference>
<name>A0A191ZWU6_9RALS</name>
<dbReference type="InterPro" id="IPR003583">
    <property type="entry name" value="Hlx-hairpin-Hlx_DNA-bd_motif"/>
</dbReference>
<dbReference type="CDD" id="cd17748">
    <property type="entry name" value="BRCT_DNA_ligase_like"/>
    <property type="match status" value="1"/>
</dbReference>
<evidence type="ECO:0000256" key="16">
    <source>
        <dbReference type="RuleBase" id="RU000618"/>
    </source>
</evidence>
<evidence type="ECO:0000256" key="14">
    <source>
        <dbReference type="ARBA" id="ARBA00060881"/>
    </source>
</evidence>
<dbReference type="InterPro" id="IPR013840">
    <property type="entry name" value="DNAligase_N"/>
</dbReference>
<dbReference type="GO" id="GO:0006260">
    <property type="term" value="P:DNA replication"/>
    <property type="evidence" value="ECO:0007669"/>
    <property type="project" value="UniProtKB-KW"/>
</dbReference>
<evidence type="ECO:0000256" key="13">
    <source>
        <dbReference type="ARBA" id="ARBA00034005"/>
    </source>
</evidence>
<dbReference type="GeneID" id="61526100"/>
<dbReference type="InterPro" id="IPR033136">
    <property type="entry name" value="DNA_ligase_CS"/>
</dbReference>
<dbReference type="InterPro" id="IPR001357">
    <property type="entry name" value="BRCT_dom"/>
</dbReference>
<organism evidence="17 18">
    <name type="scientific">Ralstonia insidiosa</name>
    <dbReference type="NCBI Taxonomy" id="190721"/>
    <lineage>
        <taxon>Bacteria</taxon>
        <taxon>Pseudomonadati</taxon>
        <taxon>Pseudomonadota</taxon>
        <taxon>Betaproteobacteria</taxon>
        <taxon>Burkholderiales</taxon>
        <taxon>Burkholderiaceae</taxon>
        <taxon>Ralstonia</taxon>
    </lineage>
</organism>
<dbReference type="PANTHER" id="PTHR23389:SF9">
    <property type="entry name" value="DNA LIGASE"/>
    <property type="match status" value="1"/>
</dbReference>
<dbReference type="PIRSF" id="PIRSF001604">
    <property type="entry name" value="LigA"/>
    <property type="match status" value="1"/>
</dbReference>
<feature type="binding site" evidence="15">
    <location>
        <begin position="94"/>
        <end position="95"/>
    </location>
    <ligand>
        <name>NAD(+)</name>
        <dbReference type="ChEBI" id="CHEBI:57540"/>
    </ligand>
</feature>
<keyword evidence="7 15" id="KW-0227">DNA damage</keyword>
<proteinExistence type="inferred from homology"/>
<comment type="caution">
    <text evidence="15">Lacks conserved residue(s) required for the propagation of feature annotation.</text>
</comment>
<protein>
    <recommendedName>
        <fullName evidence="3 15">DNA ligase</fullName>
        <ecNumber evidence="2 15">6.5.1.2</ecNumber>
    </recommendedName>
    <alternativeName>
        <fullName evidence="15">Polydeoxyribonucleotide synthase [NAD(+)]</fullName>
    </alternativeName>
</protein>